<feature type="region of interest" description="Disordered" evidence="1">
    <location>
        <begin position="19"/>
        <end position="40"/>
    </location>
</feature>
<name>A0A0V0QA87_PSEPJ</name>
<evidence type="ECO:0000313" key="3">
    <source>
        <dbReference type="Proteomes" id="UP000054937"/>
    </source>
</evidence>
<dbReference type="InParanoid" id="A0A0V0QA87"/>
<protein>
    <submittedName>
        <fullName evidence="2">Uncharacterized protein</fullName>
    </submittedName>
</protein>
<accession>A0A0V0QA87</accession>
<proteinExistence type="predicted"/>
<sequence length="351" mass="41884">MNKNSLNLTKNNVDKLIKNNKSKGFNSNNHSEGDTTDLSTHGSYISKQQQYSDHFPEIPIKFEKKRNNKNQYMFQSAGKKKQKAGRRRLSVTEQPVFEETIKEIEQYLSDEEEEGYNEKKQHHFKHVELVQDHKEFSDKLQKLFKNQKLMSDNYHTRIRAHSFDRSKLPQVLEVRDDQEDDITKKYNKQIMINGIDQNEFGNNNGSAKRSQVKMNLQNDIIQEEQEQEKGTVQIKKRYKFDNYSPRYRLKVDELDSKQKENFGFYKDEDEEYYDEKNIIEPIQEEEKESIWETDSVQKLEQSIEKLHREVNKISEDDEQQQIIEAAAKNHFKNEDNNRVSSIQEMEEIQEL</sequence>
<organism evidence="2 3">
    <name type="scientific">Pseudocohnilembus persalinus</name>
    <name type="common">Ciliate</name>
    <dbReference type="NCBI Taxonomy" id="266149"/>
    <lineage>
        <taxon>Eukaryota</taxon>
        <taxon>Sar</taxon>
        <taxon>Alveolata</taxon>
        <taxon>Ciliophora</taxon>
        <taxon>Intramacronucleata</taxon>
        <taxon>Oligohymenophorea</taxon>
        <taxon>Scuticociliatia</taxon>
        <taxon>Philasterida</taxon>
        <taxon>Pseudocohnilembidae</taxon>
        <taxon>Pseudocohnilembus</taxon>
    </lineage>
</organism>
<evidence type="ECO:0000256" key="1">
    <source>
        <dbReference type="SAM" id="MobiDB-lite"/>
    </source>
</evidence>
<keyword evidence="3" id="KW-1185">Reference proteome</keyword>
<dbReference type="AlphaFoldDB" id="A0A0V0QA87"/>
<comment type="caution">
    <text evidence="2">The sequence shown here is derived from an EMBL/GenBank/DDBJ whole genome shotgun (WGS) entry which is preliminary data.</text>
</comment>
<dbReference type="Proteomes" id="UP000054937">
    <property type="component" value="Unassembled WGS sequence"/>
</dbReference>
<reference evidence="2 3" key="1">
    <citation type="journal article" date="2015" name="Sci. Rep.">
        <title>Genome of the facultative scuticociliatosis pathogen Pseudocohnilembus persalinus provides insight into its virulence through horizontal gene transfer.</title>
        <authorList>
            <person name="Xiong J."/>
            <person name="Wang G."/>
            <person name="Cheng J."/>
            <person name="Tian M."/>
            <person name="Pan X."/>
            <person name="Warren A."/>
            <person name="Jiang C."/>
            <person name="Yuan D."/>
            <person name="Miao W."/>
        </authorList>
    </citation>
    <scope>NUCLEOTIDE SEQUENCE [LARGE SCALE GENOMIC DNA]</scope>
    <source>
        <strain evidence="2">36N120E</strain>
    </source>
</reference>
<evidence type="ECO:0000313" key="2">
    <source>
        <dbReference type="EMBL" id="KRW99134.1"/>
    </source>
</evidence>
<dbReference type="EMBL" id="LDAU01000221">
    <property type="protein sequence ID" value="KRW99134.1"/>
    <property type="molecule type" value="Genomic_DNA"/>
</dbReference>
<gene>
    <name evidence="2" type="ORF">PPERSA_02966</name>
</gene>